<dbReference type="Proteomes" id="UP000265520">
    <property type="component" value="Unassembled WGS sequence"/>
</dbReference>
<gene>
    <name evidence="2" type="ORF">A2U01_0003907</name>
</gene>
<dbReference type="PANTHER" id="PTHR31672">
    <property type="entry name" value="BNACNNG10540D PROTEIN"/>
    <property type="match status" value="1"/>
</dbReference>
<dbReference type="AlphaFoldDB" id="A0A392M6L2"/>
<proteinExistence type="predicted"/>
<dbReference type="Gene3D" id="1.20.1280.50">
    <property type="match status" value="1"/>
</dbReference>
<dbReference type="InterPro" id="IPR050796">
    <property type="entry name" value="SCF_F-box_component"/>
</dbReference>
<dbReference type="InterPro" id="IPR017451">
    <property type="entry name" value="F-box-assoc_interact_dom"/>
</dbReference>
<organism evidence="2 3">
    <name type="scientific">Trifolium medium</name>
    <dbReference type="NCBI Taxonomy" id="97028"/>
    <lineage>
        <taxon>Eukaryota</taxon>
        <taxon>Viridiplantae</taxon>
        <taxon>Streptophyta</taxon>
        <taxon>Embryophyta</taxon>
        <taxon>Tracheophyta</taxon>
        <taxon>Spermatophyta</taxon>
        <taxon>Magnoliopsida</taxon>
        <taxon>eudicotyledons</taxon>
        <taxon>Gunneridae</taxon>
        <taxon>Pentapetalae</taxon>
        <taxon>rosids</taxon>
        <taxon>fabids</taxon>
        <taxon>Fabales</taxon>
        <taxon>Fabaceae</taxon>
        <taxon>Papilionoideae</taxon>
        <taxon>50 kb inversion clade</taxon>
        <taxon>NPAAA clade</taxon>
        <taxon>Hologalegina</taxon>
        <taxon>IRL clade</taxon>
        <taxon>Trifolieae</taxon>
        <taxon>Trifolium</taxon>
    </lineage>
</organism>
<evidence type="ECO:0000259" key="1">
    <source>
        <dbReference type="Pfam" id="PF07734"/>
    </source>
</evidence>
<reference evidence="2 3" key="1">
    <citation type="journal article" date="2018" name="Front. Plant Sci.">
        <title>Red Clover (Trifolium pratense) and Zigzag Clover (T. medium) - A Picture of Genomic Similarities and Differences.</title>
        <authorList>
            <person name="Dluhosova J."/>
            <person name="Istvanek J."/>
            <person name="Nedelnik J."/>
            <person name="Repkova J."/>
        </authorList>
    </citation>
    <scope>NUCLEOTIDE SEQUENCE [LARGE SCALE GENOMIC DNA]</scope>
    <source>
        <strain evidence="3">cv. 10/8</strain>
        <tissue evidence="2">Leaf</tissue>
    </source>
</reference>
<name>A0A392M6L2_9FABA</name>
<keyword evidence="3" id="KW-1185">Reference proteome</keyword>
<evidence type="ECO:0000313" key="3">
    <source>
        <dbReference type="Proteomes" id="UP000265520"/>
    </source>
</evidence>
<sequence>MEESLTVTNLQVSNHIPDDIVLYILSKLPLKSFKRFECVRKSWSLLFDDPYFITIYRNYFLSKDSSCYDHTCLLVGVKEGTEYYSRMGGVLVDDLYSLSGENFENSVKLDWPKPFPENEYLVPNEHYSGFGILGSASVNGILCLCAFHDTEWKLILWNSTTTEFKVIPSSPFELGEDATPHRHLLGYDRIEDDYKVIRFIECDVVYDEYGDANDDDGFVSFWEIYSLNDNLWGKIDDHISLFSDNKDVYMDGVSHWWHKSETHTYLVSFDFSDESFTTTPIPFYIDDSFPVLRKDLLILNGSIAFIINYKKTSTIHILILGELGVKESWTKLLVVGPSPCLNYPIVVAKKGKILFRNRDRNQYKQGLVWFDLSTGMIDMIDLTTQISGRVSSRILFHKESILPIGGICN</sequence>
<feature type="domain" description="F-box associated beta-propeller type 1" evidence="1">
    <location>
        <begin position="138"/>
        <end position="344"/>
    </location>
</feature>
<dbReference type="EMBL" id="LXQA010004640">
    <property type="protein sequence ID" value="MCH83092.1"/>
    <property type="molecule type" value="Genomic_DNA"/>
</dbReference>
<comment type="caution">
    <text evidence="2">The sequence shown here is derived from an EMBL/GenBank/DDBJ whole genome shotgun (WGS) entry which is preliminary data.</text>
</comment>
<dbReference type="NCBIfam" id="TIGR01640">
    <property type="entry name" value="F_box_assoc_1"/>
    <property type="match status" value="1"/>
</dbReference>
<evidence type="ECO:0000313" key="2">
    <source>
        <dbReference type="EMBL" id="MCH83092.1"/>
    </source>
</evidence>
<dbReference type="InterPro" id="IPR006527">
    <property type="entry name" value="F-box-assoc_dom_typ1"/>
</dbReference>
<dbReference type="PANTHER" id="PTHR31672:SF13">
    <property type="entry name" value="F-BOX PROTEIN CPR30-LIKE"/>
    <property type="match status" value="1"/>
</dbReference>
<dbReference type="SUPFAM" id="SSF81383">
    <property type="entry name" value="F-box domain"/>
    <property type="match status" value="1"/>
</dbReference>
<accession>A0A392M6L2</accession>
<dbReference type="Pfam" id="PF07734">
    <property type="entry name" value="FBA_1"/>
    <property type="match status" value="1"/>
</dbReference>
<dbReference type="InterPro" id="IPR036047">
    <property type="entry name" value="F-box-like_dom_sf"/>
</dbReference>
<protein>
    <submittedName>
        <fullName evidence="2">F-box protein</fullName>
    </submittedName>
</protein>